<comment type="caution">
    <text evidence="1">The sequence shown here is derived from an EMBL/GenBank/DDBJ whole genome shotgun (WGS) entry which is preliminary data.</text>
</comment>
<sequence length="247" mass="28887">MGLESRLTPLNKKLDKKMFYDFADIKQKEKNVISKFVERLELSYLLTPSTINIQPMINEEYHYEGVMFVTASLKEETLDKHVNVLEEVIHGALPHPVVITFTWQDQILISTCIKRLNKVNRAAVVLETIHRTNWIDDQITDSVKTAFLQSFQLVNLNFANFYEFYKDMDLTVEAFENAKTVGDFTIVKSDEEREQQLLLIQHIQEKELAISRLIAAIKKETQFNKKVEMNIKVQQLTMDIEQLKNNF</sequence>
<protein>
    <recommendedName>
        <fullName evidence="3">DUF4391 domain-containing protein</fullName>
    </recommendedName>
</protein>
<reference evidence="1 2" key="1">
    <citation type="submission" date="2014-02" db="EMBL/GenBank/DDBJ databases">
        <title>Draft genome sequence of Lysinibacillus boronitolerans NBRC 103108.</title>
        <authorList>
            <person name="Zhang F."/>
            <person name="Wang G."/>
            <person name="Zhang L."/>
        </authorList>
    </citation>
    <scope>NUCLEOTIDE SEQUENCE [LARGE SCALE GENOMIC DNA]</scope>
    <source>
        <strain evidence="1 2">NBRC 103108</strain>
    </source>
</reference>
<evidence type="ECO:0008006" key="3">
    <source>
        <dbReference type="Google" id="ProtNLM"/>
    </source>
</evidence>
<dbReference type="Proteomes" id="UP000030487">
    <property type="component" value="Unassembled WGS sequence"/>
</dbReference>
<accession>A0ABR4XYN8</accession>
<dbReference type="Pfam" id="PF14335">
    <property type="entry name" value="DUF4391"/>
    <property type="match status" value="1"/>
</dbReference>
<keyword evidence="2" id="KW-1185">Reference proteome</keyword>
<evidence type="ECO:0000313" key="1">
    <source>
        <dbReference type="EMBL" id="KGR83661.1"/>
    </source>
</evidence>
<evidence type="ECO:0000313" key="2">
    <source>
        <dbReference type="Proteomes" id="UP000030487"/>
    </source>
</evidence>
<proteinExistence type="predicted"/>
<name>A0ABR4XYN8_9BACI</name>
<dbReference type="EMBL" id="JPVR01000077">
    <property type="protein sequence ID" value="KGR83661.1"/>
    <property type="molecule type" value="Genomic_DNA"/>
</dbReference>
<gene>
    <name evidence="1" type="ORF">CD31_15740</name>
</gene>
<organism evidence="1 2">
    <name type="scientific">Lysinibacillus boronitolerans JCM 21713 = 10a = NBRC 103108</name>
    <dbReference type="NCBI Taxonomy" id="1294264"/>
    <lineage>
        <taxon>Bacteria</taxon>
        <taxon>Bacillati</taxon>
        <taxon>Bacillota</taxon>
        <taxon>Bacilli</taxon>
        <taxon>Bacillales</taxon>
        <taxon>Bacillaceae</taxon>
        <taxon>Lysinibacillus</taxon>
    </lineage>
</organism>
<dbReference type="InterPro" id="IPR025503">
    <property type="entry name" value="DUF4391"/>
</dbReference>